<dbReference type="InterPro" id="IPR006027">
    <property type="entry name" value="NusB_RsmB_TIM44"/>
</dbReference>
<dbReference type="GO" id="GO:0005829">
    <property type="term" value="C:cytosol"/>
    <property type="evidence" value="ECO:0007669"/>
    <property type="project" value="TreeGrafter"/>
</dbReference>
<comment type="similarity">
    <text evidence="1 6">Belongs to the NusB family.</text>
</comment>
<protein>
    <recommendedName>
        <fullName evidence="6">Transcription antitermination protein NusB</fullName>
    </recommendedName>
    <alternativeName>
        <fullName evidence="6">Antitermination factor NusB</fullName>
    </alternativeName>
</protein>
<evidence type="ECO:0000256" key="4">
    <source>
        <dbReference type="ARBA" id="ARBA00023015"/>
    </source>
</evidence>
<accession>A0A971D0D3</accession>
<evidence type="ECO:0000313" key="10">
    <source>
        <dbReference type="Proteomes" id="UP000767327"/>
    </source>
</evidence>
<comment type="function">
    <text evidence="6">Involved in transcription antitermination. Required for transcription of ribosomal RNA (rRNA) genes. Binds specifically to the boxA antiterminator sequence of the ribosomal RNA (rrn) operons.</text>
</comment>
<dbReference type="GO" id="GO:0003723">
    <property type="term" value="F:RNA binding"/>
    <property type="evidence" value="ECO:0007669"/>
    <property type="project" value="UniProtKB-UniRule"/>
</dbReference>
<gene>
    <name evidence="6 9" type="primary">nusB</name>
    <name evidence="9" type="ORF">GXW98_07535</name>
</gene>
<keyword evidence="4 6" id="KW-0805">Transcription regulation</keyword>
<dbReference type="InterPro" id="IPR011605">
    <property type="entry name" value="NusB_fam"/>
</dbReference>
<dbReference type="SUPFAM" id="SSF48013">
    <property type="entry name" value="NusB-like"/>
    <property type="match status" value="1"/>
</dbReference>
<feature type="compositionally biased region" description="Acidic residues" evidence="7">
    <location>
        <begin position="150"/>
        <end position="162"/>
    </location>
</feature>
<evidence type="ECO:0000256" key="5">
    <source>
        <dbReference type="ARBA" id="ARBA00023163"/>
    </source>
</evidence>
<dbReference type="GO" id="GO:0006353">
    <property type="term" value="P:DNA-templated transcription termination"/>
    <property type="evidence" value="ECO:0007669"/>
    <property type="project" value="UniProtKB-UniRule"/>
</dbReference>
<dbReference type="InterPro" id="IPR035926">
    <property type="entry name" value="NusB-like_sf"/>
</dbReference>
<dbReference type="Pfam" id="PF01029">
    <property type="entry name" value="NusB"/>
    <property type="match status" value="1"/>
</dbReference>
<dbReference type="HAMAP" id="MF_00073">
    <property type="entry name" value="NusB"/>
    <property type="match status" value="1"/>
</dbReference>
<evidence type="ECO:0000256" key="6">
    <source>
        <dbReference type="HAMAP-Rule" id="MF_00073"/>
    </source>
</evidence>
<dbReference type="Proteomes" id="UP000767327">
    <property type="component" value="Unassembled WGS sequence"/>
</dbReference>
<evidence type="ECO:0000259" key="8">
    <source>
        <dbReference type="Pfam" id="PF01029"/>
    </source>
</evidence>
<dbReference type="NCBIfam" id="TIGR01951">
    <property type="entry name" value="nusB"/>
    <property type="match status" value="1"/>
</dbReference>
<dbReference type="PANTHER" id="PTHR11078">
    <property type="entry name" value="N UTILIZATION SUBSTANCE PROTEIN B-RELATED"/>
    <property type="match status" value="1"/>
</dbReference>
<proteinExistence type="inferred from homology"/>
<evidence type="ECO:0000256" key="2">
    <source>
        <dbReference type="ARBA" id="ARBA00022814"/>
    </source>
</evidence>
<organism evidence="9 10">
    <name type="scientific">Bifidobacterium crudilactis</name>
    <dbReference type="NCBI Taxonomy" id="327277"/>
    <lineage>
        <taxon>Bacteria</taxon>
        <taxon>Bacillati</taxon>
        <taxon>Actinomycetota</taxon>
        <taxon>Actinomycetes</taxon>
        <taxon>Bifidobacteriales</taxon>
        <taxon>Bifidobacteriaceae</taxon>
        <taxon>Bifidobacterium</taxon>
    </lineage>
</organism>
<feature type="domain" description="NusB/RsmB/TIM44" evidence="8">
    <location>
        <begin position="5"/>
        <end position="128"/>
    </location>
</feature>
<keyword evidence="3 6" id="KW-0694">RNA-binding</keyword>
<evidence type="ECO:0000256" key="7">
    <source>
        <dbReference type="SAM" id="MobiDB-lite"/>
    </source>
</evidence>
<dbReference type="PANTHER" id="PTHR11078:SF3">
    <property type="entry name" value="ANTITERMINATION NUSB DOMAIN-CONTAINING PROTEIN"/>
    <property type="match status" value="1"/>
</dbReference>
<dbReference type="GO" id="GO:0031564">
    <property type="term" value="P:transcription antitermination"/>
    <property type="evidence" value="ECO:0007669"/>
    <property type="project" value="UniProtKB-KW"/>
</dbReference>
<dbReference type="EMBL" id="JAAXZR010000025">
    <property type="protein sequence ID" value="NLT80117.1"/>
    <property type="molecule type" value="Genomic_DNA"/>
</dbReference>
<dbReference type="Gene3D" id="1.10.940.10">
    <property type="entry name" value="NusB-like"/>
    <property type="match status" value="1"/>
</dbReference>
<feature type="region of interest" description="Disordered" evidence="7">
    <location>
        <begin position="201"/>
        <end position="260"/>
    </location>
</feature>
<feature type="region of interest" description="Disordered" evidence="7">
    <location>
        <begin position="141"/>
        <end position="182"/>
    </location>
</feature>
<comment type="caution">
    <text evidence="9">The sequence shown here is derived from an EMBL/GenBank/DDBJ whole genome shotgun (WGS) entry which is preliminary data.</text>
</comment>
<feature type="compositionally biased region" description="Polar residues" evidence="7">
    <location>
        <begin position="163"/>
        <end position="182"/>
    </location>
</feature>
<evidence type="ECO:0000256" key="1">
    <source>
        <dbReference type="ARBA" id="ARBA00005952"/>
    </source>
</evidence>
<evidence type="ECO:0000256" key="3">
    <source>
        <dbReference type="ARBA" id="ARBA00022884"/>
    </source>
</evidence>
<keyword evidence="5 6" id="KW-0804">Transcription</keyword>
<sequence length="260" mass="28651">MARSTARKRALNTLYEADEKGQEILSLLAERIEHPGAQTPLPEYAIDIIRGVNEHLRTIDHALNEYSPSWKVRRMAVVDRNILRMATWEMLYNDEVPDKVAIDEAISLSKTLSDAESPSFIHGLLSAVDDHRDEIHEVIEEAAPVSVDSQDNEDSQDVDDSQNVEGQTGDESAGESSENAQPTDVEAMDIDIADLQIGASENLDEALSDEAHIASDSELKSEQDRVPEEGRSDMSDSAEHNENDDASGKEETAESKHSQG</sequence>
<feature type="compositionally biased region" description="Basic and acidic residues" evidence="7">
    <location>
        <begin position="209"/>
        <end position="260"/>
    </location>
</feature>
<keyword evidence="2 6" id="KW-0889">Transcription antitermination</keyword>
<name>A0A971D0D3_9BIFI</name>
<reference evidence="9" key="2">
    <citation type="submission" date="2020-01" db="EMBL/GenBank/DDBJ databases">
        <authorList>
            <person name="Campanaro S."/>
        </authorList>
    </citation>
    <scope>NUCLEOTIDE SEQUENCE</scope>
    <source>
        <strain evidence="9">AS01afH2WH_6</strain>
    </source>
</reference>
<reference evidence="9" key="1">
    <citation type="journal article" date="2020" name="Biotechnol. Biofuels">
        <title>New insights from the biogas microbiome by comprehensive genome-resolved metagenomics of nearly 1600 species originating from multiple anaerobic digesters.</title>
        <authorList>
            <person name="Campanaro S."/>
            <person name="Treu L."/>
            <person name="Rodriguez-R L.M."/>
            <person name="Kovalovszki A."/>
            <person name="Ziels R.M."/>
            <person name="Maus I."/>
            <person name="Zhu X."/>
            <person name="Kougias P.G."/>
            <person name="Basile A."/>
            <person name="Luo G."/>
            <person name="Schluter A."/>
            <person name="Konstantinidis K.T."/>
            <person name="Angelidaki I."/>
        </authorList>
    </citation>
    <scope>NUCLEOTIDE SEQUENCE</scope>
    <source>
        <strain evidence="9">AS01afH2WH_6</strain>
    </source>
</reference>
<dbReference type="AlphaFoldDB" id="A0A971D0D3"/>
<evidence type="ECO:0000313" key="9">
    <source>
        <dbReference type="EMBL" id="NLT80117.1"/>
    </source>
</evidence>